<dbReference type="AlphaFoldDB" id="A0A553H1I9"/>
<dbReference type="InterPro" id="IPR043129">
    <property type="entry name" value="ATPase_NBD"/>
</dbReference>
<dbReference type="InterPro" id="IPR050201">
    <property type="entry name" value="Bacterial_glucokinase"/>
</dbReference>
<evidence type="ECO:0000256" key="2">
    <source>
        <dbReference type="ARBA" id="ARBA00022777"/>
    </source>
</evidence>
<evidence type="ECO:0000256" key="3">
    <source>
        <dbReference type="HAMAP-Rule" id="MF_00524"/>
    </source>
</evidence>
<dbReference type="NCBIfam" id="TIGR00749">
    <property type="entry name" value="glk"/>
    <property type="match status" value="1"/>
</dbReference>
<dbReference type="RefSeq" id="WP_143487685.1">
    <property type="nucleotide sequence ID" value="NZ_VJOY01000004.1"/>
</dbReference>
<feature type="binding site" evidence="3">
    <location>
        <begin position="17"/>
        <end position="22"/>
    </location>
    <ligand>
        <name>ATP</name>
        <dbReference type="ChEBI" id="CHEBI:30616"/>
    </ligand>
</feature>
<comment type="catalytic activity">
    <reaction evidence="3">
        <text>D-glucose + ATP = D-glucose 6-phosphate + ADP + H(+)</text>
        <dbReference type="Rhea" id="RHEA:17825"/>
        <dbReference type="ChEBI" id="CHEBI:4167"/>
        <dbReference type="ChEBI" id="CHEBI:15378"/>
        <dbReference type="ChEBI" id="CHEBI:30616"/>
        <dbReference type="ChEBI" id="CHEBI:61548"/>
        <dbReference type="ChEBI" id="CHEBI:456216"/>
        <dbReference type="EC" id="2.7.1.2"/>
    </reaction>
</comment>
<accession>A0A553H1I9</accession>
<dbReference type="GO" id="GO:0006096">
    <property type="term" value="P:glycolytic process"/>
    <property type="evidence" value="ECO:0007669"/>
    <property type="project" value="UniProtKB-UniRule"/>
</dbReference>
<evidence type="ECO:0000313" key="5">
    <source>
        <dbReference type="EMBL" id="TRX75593.1"/>
    </source>
</evidence>
<comment type="caution">
    <text evidence="5">The sequence shown here is derived from an EMBL/GenBank/DDBJ whole genome shotgun (WGS) entry which is preliminary data.</text>
</comment>
<evidence type="ECO:0000256" key="1">
    <source>
        <dbReference type="ARBA" id="ARBA00022679"/>
    </source>
</evidence>
<dbReference type="OrthoDB" id="9800595at2"/>
<keyword evidence="2 3" id="KW-0418">Kinase</keyword>
<dbReference type="InterPro" id="IPR003836">
    <property type="entry name" value="Glucokinase"/>
</dbReference>
<dbReference type="GO" id="GO:0005524">
    <property type="term" value="F:ATP binding"/>
    <property type="evidence" value="ECO:0007669"/>
    <property type="project" value="UniProtKB-UniRule"/>
</dbReference>
<dbReference type="Proteomes" id="UP000315235">
    <property type="component" value="Unassembled WGS sequence"/>
</dbReference>
<dbReference type="NCBIfam" id="NF001415">
    <property type="entry name" value="PRK00292.1-2"/>
    <property type="match status" value="1"/>
</dbReference>
<keyword evidence="3" id="KW-0547">Nucleotide-binding</keyword>
<dbReference type="EMBL" id="VJOY01000004">
    <property type="protein sequence ID" value="TRX75593.1"/>
    <property type="molecule type" value="Genomic_DNA"/>
</dbReference>
<comment type="similarity">
    <text evidence="3 4">Belongs to the bacterial glucokinase family.</text>
</comment>
<evidence type="ECO:0000313" key="6">
    <source>
        <dbReference type="Proteomes" id="UP000315235"/>
    </source>
</evidence>
<dbReference type="Gene3D" id="3.40.367.20">
    <property type="match status" value="1"/>
</dbReference>
<sequence length="332" mass="35248">MNEDPVAAPPTGVTLVGDIGGTNARFALWRDERPQAVQVLACADYARPEQAVLDYLQRTGVPVSAVSAVCLACAGPVGAADFRFTNNHWTINRQAFCAELGLRHLLLVNDFTTMAWAASRLGPEHLVQVRPGIAQPDRARLIIGPGTGLGVGALLPLEAGRWAVLPCEGGHVDLPVTSERDFLLWQALRERHGHVSAERVLCGSGLQTLYELSCALDGTPPRATRAEDVGALALAGDAQADAVLEHFFHWLARVAGNAVLTLGALGGVYVTGGIVPRFLERFQRSGFAEAFAARGKTSGAYLAEVPVWVMTAEHPGLYGAGIALEQALARHA</sequence>
<dbReference type="PANTHER" id="PTHR47690:SF1">
    <property type="entry name" value="GLUCOKINASE"/>
    <property type="match status" value="1"/>
</dbReference>
<dbReference type="HAMAP" id="MF_00524">
    <property type="entry name" value="Glucokinase"/>
    <property type="match status" value="1"/>
</dbReference>
<name>A0A553H1I9_9PSED</name>
<comment type="subcellular location">
    <subcellularLocation>
        <location evidence="3">Cytoplasm</location>
    </subcellularLocation>
</comment>
<protein>
    <recommendedName>
        <fullName evidence="3">Glucokinase</fullName>
        <ecNumber evidence="3">2.7.1.2</ecNumber>
    </recommendedName>
    <alternativeName>
        <fullName evidence="3">Glucose kinase</fullName>
    </alternativeName>
</protein>
<keyword evidence="3" id="KW-0067">ATP-binding</keyword>
<dbReference type="GO" id="GO:0004340">
    <property type="term" value="F:glucokinase activity"/>
    <property type="evidence" value="ECO:0007669"/>
    <property type="project" value="UniProtKB-UniRule"/>
</dbReference>
<keyword evidence="3" id="KW-0324">Glycolysis</keyword>
<proteinExistence type="inferred from homology"/>
<dbReference type="Pfam" id="PF02685">
    <property type="entry name" value="Glucokinase"/>
    <property type="match status" value="1"/>
</dbReference>
<dbReference type="Gene3D" id="3.30.420.40">
    <property type="match status" value="1"/>
</dbReference>
<dbReference type="PANTHER" id="PTHR47690">
    <property type="entry name" value="GLUCOKINASE"/>
    <property type="match status" value="1"/>
</dbReference>
<gene>
    <name evidence="3" type="primary">glk</name>
    <name evidence="5" type="ORF">FM069_07565</name>
</gene>
<evidence type="ECO:0000256" key="4">
    <source>
        <dbReference type="RuleBase" id="RU004046"/>
    </source>
</evidence>
<dbReference type="GO" id="GO:0005536">
    <property type="term" value="F:D-glucose binding"/>
    <property type="evidence" value="ECO:0007669"/>
    <property type="project" value="InterPro"/>
</dbReference>
<dbReference type="GO" id="GO:0005829">
    <property type="term" value="C:cytosol"/>
    <property type="evidence" value="ECO:0007669"/>
    <property type="project" value="TreeGrafter"/>
</dbReference>
<dbReference type="SUPFAM" id="SSF53067">
    <property type="entry name" value="Actin-like ATPase domain"/>
    <property type="match status" value="1"/>
</dbReference>
<dbReference type="EC" id="2.7.1.2" evidence="3"/>
<dbReference type="CDD" id="cd24008">
    <property type="entry name" value="ASKHA_NBD_GLK"/>
    <property type="match status" value="1"/>
</dbReference>
<keyword evidence="1 3" id="KW-0808">Transferase</keyword>
<reference evidence="5 6" key="1">
    <citation type="submission" date="2019-07" db="EMBL/GenBank/DDBJ databases">
        <title>Pseudomonas mangiferae sp. nov., isolated from bark of mango tree in Thailand.</title>
        <authorList>
            <person name="Srisuk N."/>
            <person name="Anurat P."/>
        </authorList>
    </citation>
    <scope>NUCLEOTIDE SEQUENCE [LARGE SCALE GENOMIC DNA]</scope>
    <source>
        <strain evidence="5 6">DMKU_BBB3-04</strain>
    </source>
</reference>
<keyword evidence="6" id="KW-1185">Reference proteome</keyword>
<organism evidence="5 6">
    <name type="scientific">Pseudomonas mangiferae</name>
    <dbReference type="NCBI Taxonomy" id="2593654"/>
    <lineage>
        <taxon>Bacteria</taxon>
        <taxon>Pseudomonadati</taxon>
        <taxon>Pseudomonadota</taxon>
        <taxon>Gammaproteobacteria</taxon>
        <taxon>Pseudomonadales</taxon>
        <taxon>Pseudomonadaceae</taxon>
        <taxon>Pseudomonas</taxon>
    </lineage>
</organism>
<keyword evidence="3" id="KW-0963">Cytoplasm</keyword>